<accession>A0A2A4GX88</accession>
<dbReference type="EMBL" id="MWUU01000007">
    <property type="protein sequence ID" value="PCF55341.1"/>
    <property type="molecule type" value="Genomic_DNA"/>
</dbReference>
<protein>
    <submittedName>
        <fullName evidence="1">Uncharacterized protein</fullName>
    </submittedName>
</protein>
<proteinExistence type="predicted"/>
<organism evidence="1 2">
    <name type="scientific">Staphylococcus delphini</name>
    <dbReference type="NCBI Taxonomy" id="53344"/>
    <lineage>
        <taxon>Bacteria</taxon>
        <taxon>Bacillati</taxon>
        <taxon>Bacillota</taxon>
        <taxon>Bacilli</taxon>
        <taxon>Bacillales</taxon>
        <taxon>Staphylococcaceae</taxon>
        <taxon>Staphylococcus</taxon>
        <taxon>Staphylococcus intermedius group</taxon>
    </lineage>
</organism>
<dbReference type="Proteomes" id="UP000218335">
    <property type="component" value="Unassembled WGS sequence"/>
</dbReference>
<evidence type="ECO:0000313" key="2">
    <source>
        <dbReference type="Proteomes" id="UP000218335"/>
    </source>
</evidence>
<comment type="caution">
    <text evidence="1">The sequence shown here is derived from an EMBL/GenBank/DDBJ whole genome shotgun (WGS) entry which is preliminary data.</text>
</comment>
<dbReference type="AlphaFoldDB" id="A0A2A4GX88"/>
<gene>
    <name evidence="1" type="ORF">B5C08_06745</name>
</gene>
<name>A0A2A4GX88_9STAP</name>
<reference evidence="1 2" key="1">
    <citation type="journal article" date="2017" name="PLoS ONE">
        <title>Development of a real-time PCR for detection of Staphylococcus pseudintermedius using a novel automated comparison of whole-genome sequences.</title>
        <authorList>
            <person name="Verstappen K.M."/>
            <person name="Huijbregts L."/>
            <person name="Spaninks M."/>
            <person name="Wagenaar J.A."/>
            <person name="Fluit A.C."/>
            <person name="Duim B."/>
        </authorList>
    </citation>
    <scope>NUCLEOTIDE SEQUENCE [LARGE SCALE GENOMIC DNA]</scope>
    <source>
        <strain evidence="1 2">215070706401-1</strain>
    </source>
</reference>
<evidence type="ECO:0000313" key="1">
    <source>
        <dbReference type="EMBL" id="PCF55341.1"/>
    </source>
</evidence>
<sequence length="87" mass="10441">MYQSNGTLALLRCLDFQVVTRIFDVDAWEKKGFWRTRVWCLTIVSKCMIHKFKMILARRIILKVTVVSVMHHYVQKRINNKNTKRVD</sequence>